<dbReference type="EMBL" id="UFQT01000546">
    <property type="protein sequence ID" value="SSX25126.1"/>
    <property type="molecule type" value="Genomic_DNA"/>
</dbReference>
<proteinExistence type="predicted"/>
<dbReference type="EMBL" id="UFQS01000546">
    <property type="protein sequence ID" value="SSX04763.1"/>
    <property type="molecule type" value="Genomic_DNA"/>
</dbReference>
<dbReference type="AlphaFoldDB" id="A0A336KP45"/>
<dbReference type="EMBL" id="UFQT01001139">
    <property type="protein sequence ID" value="SSX29112.1"/>
    <property type="molecule type" value="Genomic_DNA"/>
</dbReference>
<feature type="transmembrane region" description="Helical" evidence="2">
    <location>
        <begin position="26"/>
        <end position="51"/>
    </location>
</feature>
<protein>
    <submittedName>
        <fullName evidence="4">CSON000853 protein</fullName>
    </submittedName>
    <submittedName>
        <fullName evidence="3">CSON011974 protein</fullName>
    </submittedName>
</protein>
<sequence length="101" mass="11641">MYPRDTKAKHSKMPQSNTKIEEEDEVSILLIITVVIGTILMTSLLICYICVFKQLCCSNEFERSYSSYRSSKRTFDLTRRDSTNFGELTAMSSNPTEIERV</sequence>
<accession>A0A336KP45</accession>
<evidence type="ECO:0000256" key="1">
    <source>
        <dbReference type="SAM" id="MobiDB-lite"/>
    </source>
</evidence>
<name>A0A336KP45_CULSO</name>
<organism evidence="3">
    <name type="scientific">Culicoides sonorensis</name>
    <name type="common">Biting midge</name>
    <dbReference type="NCBI Taxonomy" id="179676"/>
    <lineage>
        <taxon>Eukaryota</taxon>
        <taxon>Metazoa</taxon>
        <taxon>Ecdysozoa</taxon>
        <taxon>Arthropoda</taxon>
        <taxon>Hexapoda</taxon>
        <taxon>Insecta</taxon>
        <taxon>Pterygota</taxon>
        <taxon>Neoptera</taxon>
        <taxon>Endopterygota</taxon>
        <taxon>Diptera</taxon>
        <taxon>Nematocera</taxon>
        <taxon>Chironomoidea</taxon>
        <taxon>Ceratopogonidae</taxon>
        <taxon>Ceratopogoninae</taxon>
        <taxon>Culicoides</taxon>
        <taxon>Monoculicoides</taxon>
    </lineage>
</organism>
<dbReference type="VEuPathDB" id="VectorBase:CSON000853"/>
<dbReference type="VEuPathDB" id="VectorBase:CSON011974"/>
<reference evidence="5" key="2">
    <citation type="submission" date="2018-07" db="EMBL/GenBank/DDBJ databases">
        <authorList>
            <person name="Quirk P.G."/>
            <person name="Krulwich T.A."/>
        </authorList>
    </citation>
    <scope>NUCLEOTIDE SEQUENCE</scope>
</reference>
<feature type="region of interest" description="Disordered" evidence="1">
    <location>
        <begin position="1"/>
        <end position="20"/>
    </location>
</feature>
<keyword evidence="2" id="KW-0812">Transmembrane</keyword>
<reference evidence="3" key="1">
    <citation type="submission" date="2018-04" db="EMBL/GenBank/DDBJ databases">
        <authorList>
            <person name="Go L.Y."/>
            <person name="Mitchell J.A."/>
        </authorList>
    </citation>
    <scope>NUCLEOTIDE SEQUENCE</scope>
    <source>
        <tissue evidence="3">Whole organism</tissue>
    </source>
</reference>
<keyword evidence="2" id="KW-1133">Transmembrane helix</keyword>
<gene>
    <name evidence="3" type="primary">CSON011974</name>
    <name evidence="4" type="synonym">CSON000853</name>
</gene>
<evidence type="ECO:0000256" key="2">
    <source>
        <dbReference type="SAM" id="Phobius"/>
    </source>
</evidence>
<keyword evidence="2" id="KW-0472">Membrane</keyword>
<evidence type="ECO:0000313" key="4">
    <source>
        <dbReference type="EMBL" id="SSX09204.1"/>
    </source>
</evidence>
<evidence type="ECO:0000313" key="5">
    <source>
        <dbReference type="EMBL" id="SSX25126.1"/>
    </source>
</evidence>
<dbReference type="EMBL" id="UFQS01001139">
    <property type="protein sequence ID" value="SSX09204.1"/>
    <property type="molecule type" value="Genomic_DNA"/>
</dbReference>
<evidence type="ECO:0000313" key="3">
    <source>
        <dbReference type="EMBL" id="SSX04763.1"/>
    </source>
</evidence>